<accession>A0A507FIB3</accession>
<feature type="region of interest" description="Disordered" evidence="8">
    <location>
        <begin position="1"/>
        <end position="34"/>
    </location>
</feature>
<feature type="domain" description="Protein kinase" evidence="9">
    <location>
        <begin position="51"/>
        <end position="338"/>
    </location>
</feature>
<name>A0A507FIB3_9FUNG</name>
<protein>
    <recommendedName>
        <fullName evidence="1">non-specific serine/threonine protein kinase</fullName>
        <ecNumber evidence="1">2.7.11.1</ecNumber>
    </recommendedName>
</protein>
<dbReference type="Proteomes" id="UP000320333">
    <property type="component" value="Unassembled WGS sequence"/>
</dbReference>
<organism evidence="10 11">
    <name type="scientific">Chytriomyces confervae</name>
    <dbReference type="NCBI Taxonomy" id="246404"/>
    <lineage>
        <taxon>Eukaryota</taxon>
        <taxon>Fungi</taxon>
        <taxon>Fungi incertae sedis</taxon>
        <taxon>Chytridiomycota</taxon>
        <taxon>Chytridiomycota incertae sedis</taxon>
        <taxon>Chytridiomycetes</taxon>
        <taxon>Chytridiales</taxon>
        <taxon>Chytriomycetaceae</taxon>
        <taxon>Chytriomyces</taxon>
    </lineage>
</organism>
<dbReference type="Gene3D" id="1.10.510.10">
    <property type="entry name" value="Transferase(Phosphotransferase) domain 1"/>
    <property type="match status" value="1"/>
</dbReference>
<keyword evidence="5" id="KW-0418">Kinase</keyword>
<dbReference type="GO" id="GO:0004674">
    <property type="term" value="F:protein serine/threonine kinase activity"/>
    <property type="evidence" value="ECO:0007669"/>
    <property type="project" value="UniProtKB-KW"/>
</dbReference>
<dbReference type="PROSITE" id="PS00108">
    <property type="entry name" value="PROTEIN_KINASE_ST"/>
    <property type="match status" value="1"/>
</dbReference>
<dbReference type="SMART" id="SM00220">
    <property type="entry name" value="S_TKc"/>
    <property type="match status" value="1"/>
</dbReference>
<dbReference type="Pfam" id="PF00069">
    <property type="entry name" value="Pkinase"/>
    <property type="match status" value="1"/>
</dbReference>
<evidence type="ECO:0000259" key="9">
    <source>
        <dbReference type="PROSITE" id="PS50011"/>
    </source>
</evidence>
<evidence type="ECO:0000313" key="11">
    <source>
        <dbReference type="Proteomes" id="UP000320333"/>
    </source>
</evidence>
<evidence type="ECO:0000256" key="5">
    <source>
        <dbReference type="ARBA" id="ARBA00022777"/>
    </source>
</evidence>
<dbReference type="PROSITE" id="PS00107">
    <property type="entry name" value="PROTEIN_KINASE_ATP"/>
    <property type="match status" value="1"/>
</dbReference>
<keyword evidence="4 7" id="KW-0547">Nucleotide-binding</keyword>
<dbReference type="PROSITE" id="PS50011">
    <property type="entry name" value="PROTEIN_KINASE_DOM"/>
    <property type="match status" value="1"/>
</dbReference>
<feature type="compositionally biased region" description="Polar residues" evidence="8">
    <location>
        <begin position="9"/>
        <end position="34"/>
    </location>
</feature>
<reference evidence="10 11" key="1">
    <citation type="journal article" date="2019" name="Sci. Rep.">
        <title>Comparative genomics of chytrid fungi reveal insights into the obligate biotrophic and pathogenic lifestyle of Synchytrium endobioticum.</title>
        <authorList>
            <person name="van de Vossenberg B.T.L.H."/>
            <person name="Warris S."/>
            <person name="Nguyen H.D.T."/>
            <person name="van Gent-Pelzer M.P.E."/>
            <person name="Joly D.L."/>
            <person name="van de Geest H.C."/>
            <person name="Bonants P.J.M."/>
            <person name="Smith D.S."/>
            <person name="Levesque C.A."/>
            <person name="van der Lee T.A.J."/>
        </authorList>
    </citation>
    <scope>NUCLEOTIDE SEQUENCE [LARGE SCALE GENOMIC DNA]</scope>
    <source>
        <strain evidence="10 11">CBS 675.73</strain>
    </source>
</reference>
<evidence type="ECO:0000256" key="1">
    <source>
        <dbReference type="ARBA" id="ARBA00012513"/>
    </source>
</evidence>
<dbReference type="SUPFAM" id="SSF56112">
    <property type="entry name" value="Protein kinase-like (PK-like)"/>
    <property type="match status" value="1"/>
</dbReference>
<dbReference type="InterPro" id="IPR017441">
    <property type="entry name" value="Protein_kinase_ATP_BS"/>
</dbReference>
<keyword evidence="3" id="KW-0808">Transferase</keyword>
<evidence type="ECO:0000256" key="4">
    <source>
        <dbReference type="ARBA" id="ARBA00022741"/>
    </source>
</evidence>
<dbReference type="AlphaFoldDB" id="A0A507FIB3"/>
<keyword evidence="11" id="KW-1185">Reference proteome</keyword>
<evidence type="ECO:0000313" key="10">
    <source>
        <dbReference type="EMBL" id="TPX75056.1"/>
    </source>
</evidence>
<comment type="caution">
    <text evidence="10">The sequence shown here is derived from an EMBL/GenBank/DDBJ whole genome shotgun (WGS) entry which is preliminary data.</text>
</comment>
<gene>
    <name evidence="10" type="ORF">CcCBS67573_g03678</name>
</gene>
<dbReference type="CDD" id="cd14017">
    <property type="entry name" value="STKc_TTBK"/>
    <property type="match status" value="1"/>
</dbReference>
<proteinExistence type="predicted"/>
<evidence type="ECO:0000256" key="2">
    <source>
        <dbReference type="ARBA" id="ARBA00022527"/>
    </source>
</evidence>
<dbReference type="InterPro" id="IPR050235">
    <property type="entry name" value="CK1_Ser-Thr_kinase"/>
</dbReference>
<dbReference type="EMBL" id="QEAP01000097">
    <property type="protein sequence ID" value="TPX75056.1"/>
    <property type="molecule type" value="Genomic_DNA"/>
</dbReference>
<feature type="region of interest" description="Disordered" evidence="8">
    <location>
        <begin position="417"/>
        <end position="453"/>
    </location>
</feature>
<dbReference type="GO" id="GO:0005524">
    <property type="term" value="F:ATP binding"/>
    <property type="evidence" value="ECO:0007669"/>
    <property type="project" value="UniProtKB-UniRule"/>
</dbReference>
<dbReference type="InterPro" id="IPR011009">
    <property type="entry name" value="Kinase-like_dom_sf"/>
</dbReference>
<sequence>MLTARYSKGQPQVQGPPQADSEQTPKQSINNSSNMINAQPSLYNLVIKSRWRLMSTLGKGAFGEVYLAADMLTNTHVAVKIESPGCKKQVLKLEISVMRKLQDCPYVAHHIGAGRFTWPYAANLNPNNASSITVDMLPPEHPVYSYMVMDLLGQNLSELRRKSPSGRFSISTTAILGRQMLRGIQALHEVGILHRDIKPGNFCMSLPIEKNKQRCFLIDFGLSRRYMSTHGRVREARQKVGFRGTARYASINAHLGMELCRADDLWSLFYLLVEFLVGTLPWKGKEKDTIGDLKINHTNPSLVAGLPPCMLSFMDVLLQTQYETTPRYDVIDACLISLGNTVAGEEVWDENGNGVALYDWEIEGFGTDIDIAVLRDSGVLVNLEDVDARRRHIGDLLDGNEDVFKMSDSELAIGGGDGFRQNGQSISTHHGGTGVTDLQNGTGADPLTSSTAASSSFQNGALAGNYLHSPNRRFSEQSQTSLNGAYSNYGSPPIISSISGLPRWERQNSISSLNGGVDRNGLQQGGILMDNQGPSPIMGRRFSGGVSGLTVGFERIGLSGTADDFMAGRSPVDDDPALMEKMTPPPLPYHVNSENASLPANLPTPPAVPVPMKKTDVRYRHYKFPSTESK</sequence>
<dbReference type="InterPro" id="IPR047916">
    <property type="entry name" value="TTBK_Asator-like_STKc"/>
</dbReference>
<dbReference type="STRING" id="246404.A0A507FIB3"/>
<dbReference type="InterPro" id="IPR000719">
    <property type="entry name" value="Prot_kinase_dom"/>
</dbReference>
<feature type="compositionally biased region" description="Polar residues" evidence="8">
    <location>
        <begin position="421"/>
        <end position="453"/>
    </location>
</feature>
<keyword evidence="2" id="KW-0723">Serine/threonine-protein kinase</keyword>
<evidence type="ECO:0000256" key="8">
    <source>
        <dbReference type="SAM" id="MobiDB-lite"/>
    </source>
</evidence>
<dbReference type="InterPro" id="IPR008271">
    <property type="entry name" value="Ser/Thr_kinase_AS"/>
</dbReference>
<keyword evidence="6 7" id="KW-0067">ATP-binding</keyword>
<dbReference type="EC" id="2.7.11.1" evidence="1"/>
<evidence type="ECO:0000256" key="3">
    <source>
        <dbReference type="ARBA" id="ARBA00022679"/>
    </source>
</evidence>
<dbReference type="OrthoDB" id="5579860at2759"/>
<evidence type="ECO:0000256" key="6">
    <source>
        <dbReference type="ARBA" id="ARBA00022840"/>
    </source>
</evidence>
<dbReference type="PANTHER" id="PTHR11909">
    <property type="entry name" value="CASEIN KINASE-RELATED"/>
    <property type="match status" value="1"/>
</dbReference>
<feature type="binding site" evidence="7">
    <location>
        <position position="80"/>
    </location>
    <ligand>
        <name>ATP</name>
        <dbReference type="ChEBI" id="CHEBI:30616"/>
    </ligand>
</feature>
<evidence type="ECO:0000256" key="7">
    <source>
        <dbReference type="PROSITE-ProRule" id="PRU10141"/>
    </source>
</evidence>